<feature type="signal peptide" evidence="7">
    <location>
        <begin position="1"/>
        <end position="23"/>
    </location>
</feature>
<dbReference type="Proteomes" id="UP000030651">
    <property type="component" value="Unassembled WGS sequence"/>
</dbReference>
<keyword evidence="7" id="KW-0732">Signal</keyword>
<dbReference type="InterPro" id="IPR013057">
    <property type="entry name" value="AA_transpt_TM"/>
</dbReference>
<reference evidence="10" key="1">
    <citation type="journal article" date="2015" name="BMC Genomics">
        <title>Genomic and transcriptomic analysis of the endophytic fungus Pestalotiopsis fici reveals its lifestyle and high potential for synthesis of natural products.</title>
        <authorList>
            <person name="Wang X."/>
            <person name="Zhang X."/>
            <person name="Liu L."/>
            <person name="Xiang M."/>
            <person name="Wang W."/>
            <person name="Sun X."/>
            <person name="Che Y."/>
            <person name="Guo L."/>
            <person name="Liu G."/>
            <person name="Guo L."/>
            <person name="Wang C."/>
            <person name="Yin W.B."/>
            <person name="Stadler M."/>
            <person name="Zhang X."/>
            <person name="Liu X."/>
        </authorList>
    </citation>
    <scope>NUCLEOTIDE SEQUENCE [LARGE SCALE GENOMIC DNA]</scope>
    <source>
        <strain evidence="10">W106-1 / CGMCC3.15140</strain>
    </source>
</reference>
<evidence type="ECO:0000313" key="10">
    <source>
        <dbReference type="Proteomes" id="UP000030651"/>
    </source>
</evidence>
<evidence type="ECO:0000313" key="9">
    <source>
        <dbReference type="EMBL" id="ETS85839.1"/>
    </source>
</evidence>
<sequence>MDGSIPTPIQTLVLLFTLDAVKSSICAFIIRRANVVQISASGIPPDSYSVTGTESGGILKGLNTIVYAYGDSLLFANLLGEMKNPSDFYRVLLMAVALVYAVYVFFGTFIYSYYGQYTYNPIVQGKPTSILMSRRKIAANAVAVMSSLIIAVLYANIGVKIIYVEVLHKLLGFPALRSQRGRWFWAGSIALYWTFVFLIAAFAPSFSYIISFLGAWIMLSYAFPALMALAYWMQKDIITADNQHISISGTSTSTNYGFQDWKRSFRRRPFFFAANILLFGSAFTLFGCGMYSAIVDALHQEKDGSRRGLTCKGPM</sequence>
<keyword evidence="5 6" id="KW-0472">Membrane</keyword>
<evidence type="ECO:0000259" key="8">
    <source>
        <dbReference type="Pfam" id="PF01490"/>
    </source>
</evidence>
<organism evidence="9 10">
    <name type="scientific">Pestalotiopsis fici (strain W106-1 / CGMCC3.15140)</name>
    <dbReference type="NCBI Taxonomy" id="1229662"/>
    <lineage>
        <taxon>Eukaryota</taxon>
        <taxon>Fungi</taxon>
        <taxon>Dikarya</taxon>
        <taxon>Ascomycota</taxon>
        <taxon>Pezizomycotina</taxon>
        <taxon>Sordariomycetes</taxon>
        <taxon>Xylariomycetidae</taxon>
        <taxon>Amphisphaeriales</taxon>
        <taxon>Sporocadaceae</taxon>
        <taxon>Pestalotiopsis</taxon>
    </lineage>
</organism>
<evidence type="ECO:0000256" key="5">
    <source>
        <dbReference type="ARBA" id="ARBA00023136"/>
    </source>
</evidence>
<dbReference type="OrthoDB" id="40134at2759"/>
<gene>
    <name evidence="9" type="ORF">PFICI_03864</name>
</gene>
<dbReference type="InParanoid" id="W3XIL1"/>
<dbReference type="OMA" id="LMALAYW"/>
<dbReference type="GO" id="GO:0016020">
    <property type="term" value="C:membrane"/>
    <property type="evidence" value="ECO:0007669"/>
    <property type="project" value="UniProtKB-SubCell"/>
</dbReference>
<dbReference type="GO" id="GO:0015179">
    <property type="term" value="F:L-amino acid transmembrane transporter activity"/>
    <property type="evidence" value="ECO:0007669"/>
    <property type="project" value="TreeGrafter"/>
</dbReference>
<comment type="subcellular location">
    <subcellularLocation>
        <location evidence="1">Membrane</location>
        <topology evidence="1">Multi-pass membrane protein</topology>
    </subcellularLocation>
</comment>
<comment type="similarity">
    <text evidence="2">Belongs to the amino acid/polyamine transporter 2 family.</text>
</comment>
<dbReference type="HOGENOM" id="CLU_016053_0_0_1"/>
<keyword evidence="10" id="KW-1185">Reference proteome</keyword>
<evidence type="ECO:0000256" key="2">
    <source>
        <dbReference type="ARBA" id="ARBA00008066"/>
    </source>
</evidence>
<accession>W3XIL1</accession>
<dbReference type="GeneID" id="19268877"/>
<keyword evidence="4 6" id="KW-1133">Transmembrane helix</keyword>
<feature type="chain" id="PRO_5004836212" description="Amino acid transporter transmembrane domain-containing protein" evidence="7">
    <location>
        <begin position="24"/>
        <end position="315"/>
    </location>
</feature>
<feature type="transmembrane region" description="Helical" evidence="6">
    <location>
        <begin position="183"/>
        <end position="203"/>
    </location>
</feature>
<protein>
    <recommendedName>
        <fullName evidence="8">Amino acid transporter transmembrane domain-containing protein</fullName>
    </recommendedName>
</protein>
<dbReference type="AlphaFoldDB" id="W3XIL1"/>
<dbReference type="Gene3D" id="1.20.1740.10">
    <property type="entry name" value="Amino acid/polyamine transporter I"/>
    <property type="match status" value="1"/>
</dbReference>
<dbReference type="Pfam" id="PF01490">
    <property type="entry name" value="Aa_trans"/>
    <property type="match status" value="1"/>
</dbReference>
<dbReference type="EMBL" id="KI912110">
    <property type="protein sequence ID" value="ETS85839.1"/>
    <property type="molecule type" value="Genomic_DNA"/>
</dbReference>
<feature type="transmembrane region" description="Helical" evidence="6">
    <location>
        <begin position="137"/>
        <end position="163"/>
    </location>
</feature>
<evidence type="ECO:0000256" key="4">
    <source>
        <dbReference type="ARBA" id="ARBA00022989"/>
    </source>
</evidence>
<name>W3XIL1_PESFW</name>
<evidence type="ECO:0000256" key="6">
    <source>
        <dbReference type="SAM" id="Phobius"/>
    </source>
</evidence>
<dbReference type="PANTHER" id="PTHR22950:SF461">
    <property type="entry name" value="AMINO ACID TRANSPORTER TRANSMEMBRANE DOMAIN-CONTAINING PROTEIN"/>
    <property type="match status" value="1"/>
</dbReference>
<keyword evidence="3 6" id="KW-0812">Transmembrane</keyword>
<feature type="transmembrane region" description="Helical" evidence="6">
    <location>
        <begin position="270"/>
        <end position="294"/>
    </location>
</feature>
<evidence type="ECO:0000256" key="3">
    <source>
        <dbReference type="ARBA" id="ARBA00022692"/>
    </source>
</evidence>
<dbReference type="RefSeq" id="XP_007830636.1">
    <property type="nucleotide sequence ID" value="XM_007832445.1"/>
</dbReference>
<dbReference type="KEGG" id="pfy:PFICI_03864"/>
<feature type="domain" description="Amino acid transporter transmembrane" evidence="8">
    <location>
        <begin position="15"/>
        <end position="231"/>
    </location>
</feature>
<dbReference type="PANTHER" id="PTHR22950">
    <property type="entry name" value="AMINO ACID TRANSPORTER"/>
    <property type="match status" value="1"/>
</dbReference>
<evidence type="ECO:0000256" key="7">
    <source>
        <dbReference type="SAM" id="SignalP"/>
    </source>
</evidence>
<dbReference type="eggNOG" id="ENOG502QURM">
    <property type="taxonomic scope" value="Eukaryota"/>
</dbReference>
<evidence type="ECO:0000256" key="1">
    <source>
        <dbReference type="ARBA" id="ARBA00004141"/>
    </source>
</evidence>
<proteinExistence type="inferred from homology"/>
<feature type="transmembrane region" description="Helical" evidence="6">
    <location>
        <begin position="209"/>
        <end position="232"/>
    </location>
</feature>
<feature type="transmembrane region" description="Helical" evidence="6">
    <location>
        <begin position="91"/>
        <end position="114"/>
    </location>
</feature>